<evidence type="ECO:0000256" key="7">
    <source>
        <dbReference type="ARBA" id="ARBA00022839"/>
    </source>
</evidence>
<dbReference type="GO" id="GO:0031251">
    <property type="term" value="C:PAN complex"/>
    <property type="evidence" value="ECO:0007669"/>
    <property type="project" value="UniProtKB-UniRule"/>
</dbReference>
<dbReference type="EC" id="3.1.13.4" evidence="9"/>
<gene>
    <name evidence="9" type="primary">PAN2</name>
    <name evidence="12" type="ORF">EB796_021528</name>
</gene>
<evidence type="ECO:0000256" key="2">
    <source>
        <dbReference type="ARBA" id="ARBA00022490"/>
    </source>
</evidence>
<proteinExistence type="inferred from homology"/>
<dbReference type="InterPro" id="IPR015943">
    <property type="entry name" value="WD40/YVTN_repeat-like_dom_sf"/>
</dbReference>
<feature type="region of interest" description="Disordered" evidence="10">
    <location>
        <begin position="1"/>
        <end position="35"/>
    </location>
</feature>
<comment type="subcellular location">
    <subcellularLocation>
        <location evidence="9">Cytoplasm</location>
        <location evidence="9">P-body</location>
    </subcellularLocation>
    <subcellularLocation>
        <location evidence="9">Nucleus</location>
    </subcellularLocation>
    <text evidence="9">Shuttles between nucleus and cytoplasm.</text>
</comment>
<comment type="subunit">
    <text evidence="9">Forms a heterotrimer with an asymmetric homodimer of the regulatory subunit PAN3 to form the poly(A)-nuclease (PAN) deadenylation complex.</text>
</comment>
<comment type="similarity">
    <text evidence="9">Belongs to the peptidase C19 family. PAN2 subfamily.</text>
</comment>
<comment type="domain">
    <text evidence="9">Contains a pseudo-UCH domain. This ubiquitin C-terminal hydrolase (UCH)-like or ubiquitin specific protease (USP)-like domain is predicted to be catalytically inactive because it lacks the active site catalytic triad characteristic of thiol proteases, with residues at the equivalent structural positions that are incompatible with catalysis, and it cannot bind ubiquitin. It functions as a structural scaffold for intra- and intermolecular interactions in the complex.</text>
</comment>
<dbReference type="InterPro" id="IPR028881">
    <property type="entry name" value="PAN2_UCH_dom"/>
</dbReference>
<dbReference type="Gene3D" id="3.90.70.10">
    <property type="entry name" value="Cysteine proteinases"/>
    <property type="match status" value="1"/>
</dbReference>
<evidence type="ECO:0000313" key="13">
    <source>
        <dbReference type="Proteomes" id="UP000593567"/>
    </source>
</evidence>
<evidence type="ECO:0000256" key="5">
    <source>
        <dbReference type="ARBA" id="ARBA00022723"/>
    </source>
</evidence>
<dbReference type="Gene3D" id="2.130.10.10">
    <property type="entry name" value="YVTN repeat-like/Quinoprotein amine dehydrogenase"/>
    <property type="match status" value="1"/>
</dbReference>
<dbReference type="GO" id="GO:0006397">
    <property type="term" value="P:mRNA processing"/>
    <property type="evidence" value="ECO:0007669"/>
    <property type="project" value="UniProtKB-KW"/>
</dbReference>
<feature type="binding site" evidence="9">
    <location>
        <position position="1007"/>
    </location>
    <ligand>
        <name>a divalent metal cation</name>
        <dbReference type="ChEBI" id="CHEBI:60240"/>
        <note>catalytic</note>
    </ligand>
</feature>
<dbReference type="PANTHER" id="PTHR15728:SF0">
    <property type="entry name" value="PAN2-PAN3 DEADENYLATION COMPLEX CATALYTIC SUBUNIT PAN2"/>
    <property type="match status" value="1"/>
</dbReference>
<feature type="binding site" evidence="9">
    <location>
        <position position="1171"/>
    </location>
    <ligand>
        <name>a divalent metal cation</name>
        <dbReference type="ChEBI" id="CHEBI:60240"/>
        <note>catalytic</note>
    </ligand>
</feature>
<dbReference type="InterPro" id="IPR013520">
    <property type="entry name" value="Ribonucl_H"/>
</dbReference>
<dbReference type="GO" id="GO:0000289">
    <property type="term" value="P:nuclear-transcribed mRNA poly(A) tail shortening"/>
    <property type="evidence" value="ECO:0007669"/>
    <property type="project" value="UniProtKB-UniRule"/>
</dbReference>
<evidence type="ECO:0000256" key="8">
    <source>
        <dbReference type="ARBA" id="ARBA00023242"/>
    </source>
</evidence>
<dbReference type="GO" id="GO:0046872">
    <property type="term" value="F:metal ion binding"/>
    <property type="evidence" value="ECO:0007669"/>
    <property type="project" value="UniProtKB-KW"/>
</dbReference>
<dbReference type="SMART" id="SM00479">
    <property type="entry name" value="EXOIII"/>
    <property type="match status" value="1"/>
</dbReference>
<keyword evidence="3 9" id="KW-0507">mRNA processing</keyword>
<dbReference type="CDD" id="cd06143">
    <property type="entry name" value="PAN2_exo"/>
    <property type="match status" value="1"/>
</dbReference>
<protein>
    <recommendedName>
        <fullName evidence="9">PAN2-PAN3 deadenylation complex catalytic subunit PAN2</fullName>
        <ecNumber evidence="9">3.1.13.4</ecNumber>
    </recommendedName>
    <alternativeName>
        <fullName evidence="9">PAB1P-dependent poly(A)-specific ribonuclease</fullName>
    </alternativeName>
    <alternativeName>
        <fullName evidence="9">Poly(A)-nuclease deadenylation complex subunit 2</fullName>
        <shortName evidence="9">PAN deadenylation complex subunit 2</shortName>
    </alternativeName>
</protein>
<feature type="region of interest" description="Disordered" evidence="10">
    <location>
        <begin position="462"/>
        <end position="498"/>
    </location>
</feature>
<dbReference type="InterPro" id="IPR036322">
    <property type="entry name" value="WD40_repeat_dom_sf"/>
</dbReference>
<reference evidence="12" key="1">
    <citation type="submission" date="2020-06" db="EMBL/GenBank/DDBJ databases">
        <title>Draft genome of Bugula neritina, a colonial animal packing powerful symbionts and potential medicines.</title>
        <authorList>
            <person name="Rayko M."/>
        </authorList>
    </citation>
    <scope>NUCLEOTIDE SEQUENCE [LARGE SCALE GENOMIC DNA]</scope>
    <source>
        <strain evidence="12">Kwan_BN1</strain>
    </source>
</reference>
<dbReference type="InterPro" id="IPR028889">
    <property type="entry name" value="USP"/>
</dbReference>
<evidence type="ECO:0000256" key="9">
    <source>
        <dbReference type="HAMAP-Rule" id="MF_03182"/>
    </source>
</evidence>
<dbReference type="PROSITE" id="PS50235">
    <property type="entry name" value="USP_3"/>
    <property type="match status" value="1"/>
</dbReference>
<dbReference type="AlphaFoldDB" id="A0A7J7J257"/>
<dbReference type="SUPFAM" id="SSF54001">
    <property type="entry name" value="Cysteine proteinases"/>
    <property type="match status" value="1"/>
</dbReference>
<comment type="function">
    <text evidence="9">Catalytic subunit of the poly(A)-nuclease (PAN) deadenylation complex, one of two cytoplasmic mRNA deadenylases involved in general and miRNA-mediated mRNA turnover. PAN specifically shortens poly(A) tails of RNA and the activity is stimulated by poly(A)-binding protein (PABP). PAN deadenylation is followed by rapid degradation of the shortened mRNA tails by the CCR4-NOT complex. Deadenylated mRNAs are then degraded by two alternative mechanisms, namely exosome-mediated 3'-5' exonucleolytic degradation, or deadenlyation-dependent mRNA decaping and subsequent 5'-3' exonucleolytic degradation by XRN1.</text>
</comment>
<dbReference type="Proteomes" id="UP000593567">
    <property type="component" value="Unassembled WGS sequence"/>
</dbReference>
<dbReference type="OrthoDB" id="16516at2759"/>
<dbReference type="HAMAP" id="MF_03182">
    <property type="entry name" value="PAN2"/>
    <property type="match status" value="1"/>
</dbReference>
<organism evidence="12 13">
    <name type="scientific">Bugula neritina</name>
    <name type="common">Brown bryozoan</name>
    <name type="synonym">Sertularia neritina</name>
    <dbReference type="NCBI Taxonomy" id="10212"/>
    <lineage>
        <taxon>Eukaryota</taxon>
        <taxon>Metazoa</taxon>
        <taxon>Spiralia</taxon>
        <taxon>Lophotrochozoa</taxon>
        <taxon>Bryozoa</taxon>
        <taxon>Gymnolaemata</taxon>
        <taxon>Cheilostomatida</taxon>
        <taxon>Flustrina</taxon>
        <taxon>Buguloidea</taxon>
        <taxon>Bugulidae</taxon>
        <taxon>Bugula</taxon>
    </lineage>
</organism>
<keyword evidence="4 9" id="KW-0540">Nuclease</keyword>
<comment type="catalytic activity">
    <reaction evidence="1 9">
        <text>Exonucleolytic cleavage of poly(A) to 5'-AMP.</text>
        <dbReference type="EC" id="3.1.13.4"/>
    </reaction>
</comment>
<evidence type="ECO:0000313" key="12">
    <source>
        <dbReference type="EMBL" id="KAF6020155.1"/>
    </source>
</evidence>
<dbReference type="Pfam" id="PF00929">
    <property type="entry name" value="RNase_T"/>
    <property type="match status" value="1"/>
</dbReference>
<dbReference type="Gene3D" id="3.30.420.10">
    <property type="entry name" value="Ribonuclease H-like superfamily/Ribonuclease H"/>
    <property type="match status" value="1"/>
</dbReference>
<keyword evidence="6 9" id="KW-0378">Hydrolase</keyword>
<keyword evidence="5 9" id="KW-0479">Metal-binding</keyword>
<dbReference type="InterPro" id="IPR030843">
    <property type="entry name" value="PAN2"/>
</dbReference>
<dbReference type="SUPFAM" id="SSF50978">
    <property type="entry name" value="WD40 repeat-like"/>
    <property type="match status" value="1"/>
</dbReference>
<dbReference type="Pfam" id="PF20770">
    <property type="entry name" value="PAN2_N"/>
    <property type="match status" value="1"/>
</dbReference>
<evidence type="ECO:0000256" key="3">
    <source>
        <dbReference type="ARBA" id="ARBA00022664"/>
    </source>
</evidence>
<name>A0A7J7J257_BUGNE</name>
<evidence type="ECO:0000259" key="11">
    <source>
        <dbReference type="PROSITE" id="PS50235"/>
    </source>
</evidence>
<comment type="caution">
    <text evidence="9">Lacks conserved residue(s) required for the propagation of feature annotation.</text>
</comment>
<feature type="compositionally biased region" description="Gly residues" evidence="10">
    <location>
        <begin position="468"/>
        <end position="478"/>
    </location>
</feature>
<feature type="binding site" evidence="9">
    <location>
        <position position="1005"/>
    </location>
    <ligand>
        <name>a divalent metal cation</name>
        <dbReference type="ChEBI" id="CHEBI:60240"/>
        <note>catalytic</note>
    </ligand>
</feature>
<feature type="binding site" evidence="9">
    <location>
        <position position="1119"/>
    </location>
    <ligand>
        <name>a divalent metal cation</name>
        <dbReference type="ChEBI" id="CHEBI:60240"/>
        <note>catalytic</note>
    </ligand>
</feature>
<sequence length="1235" mass="138081">MNFQNGMIPPQYGGGNNPYSQPPYAMPPDVQGMQQHSMHMAPPMNAPEMGPMGESEYRHVSSVLGGQPGNAVTSTAFDSVEELLWVGTRAGYVSSYYGPSLQKYTAFRVHSSNPVIQLMPSHQGIFTLTQENVRCYARFGRGTADFMSEDFHNMQCMLHTVNNSILVGGHQQSVFELDIDRLALIKKYQIEDPGVAIMKSNNRFTIFGDTSGQITIRDPKTLKIENQFQAHSFTLSDFDAYENQIVTCGFSNVAPMRGGNQIDRFLMVYDVRMMRIVSTIQCAIEPYYLKFVPSYTSRVFVVAHSGQYQIIDTTGAMMSAPLLSHQIQAATGPISAFDVSSSHQSVSFGDEAGCCHLYSNAPNVEGSHAAFNPYSQETQFADVTERLPHMNIDDPMANYASVPMPYPGQGSLFSDWPPAYTQRVYRAPAPIDPAILNNVKMTGNLGYGKMPEGVARPFPYQLKSEPGYRGGKQRGGGTHSTRGGRSKSHVPASPIGREDDPFLSVPKQYRKVEIKYSKLGVEDFDFRHYNKTHFAGLETHIPNAYCNSMLQVLYFIEPLRATLLNHLCQQEFCLACELGFLFHMLDVSKGMTCQASNFLRAFRTIPEASALGLNLGDDDEASKKNLARIIQNWSRFVMQQIHTEIGRNPKDSTPSSETSPDVQTVVQKLFGTSTATNLSCSKCGHLSSRESETFMFNMDYPEAPVDVPHFAFPKVPFSEVIARSMNAAQSQQSFCQKCDGYQLHTQQRLLKNVPDVIGLNCQVDNDTTLDFWKRQLELLAEEHERKPTTNASSVDHSRTKKACRYGSGCTRNDCYFFHEGRDEVGALGGHASKGDPPAWVPLGLSVKLLDNGHVSVSNIDDPYGPKSSCSDDGAVTYELMASVAHIRDNKLGNNLVSHIHVGETYHQRKEGVTTTQFYLFNDFSIVDIEKEDAVKFNMDWKWPCALFYIRKNYNDAYKIEVKSPFENYESLFSEAVLASDRVRSFTNIPLSGDEKLEAGDVIGIDAEFVSLNQEESELRSDGTRSTIKPPQMSVARVTCIRGKGEKLDTDLLFKPFMDDYISTQEEVVDYLTQFSGIKPGDLDVALSSKHLTTLKSMYIRLRYMVDKGVIFVGHGLKKDFRVINIVIPPKQVCDTAELFYLQRQRRISLKFLAWYFLGETIQSDTHDSTEDAQAALKLYFKYKELNVDKKAKIEVIDLYEKGRELNWKVPEDAPSGVPGIKFVQSGSDVGGAGDT</sequence>
<keyword evidence="8 9" id="KW-0539">Nucleus</keyword>
<dbReference type="SUPFAM" id="SSF53098">
    <property type="entry name" value="Ribonuclease H-like"/>
    <property type="match status" value="1"/>
</dbReference>
<dbReference type="PANTHER" id="PTHR15728">
    <property type="entry name" value="DEADENYLATION COMPLEX CATALYTIC SUBUNIT PAN2"/>
    <property type="match status" value="1"/>
</dbReference>
<feature type="domain" description="USP" evidence="11">
    <location>
        <begin position="535"/>
        <end position="951"/>
    </location>
</feature>
<keyword evidence="13" id="KW-1185">Reference proteome</keyword>
<comment type="domain">
    <text evidence="9">The linker, or PAN3 interaction domain (PID), between the WD40 repeats and the pseudo-UCH domain mediates interaction with PAN3.</text>
</comment>
<dbReference type="GO" id="GO:0004535">
    <property type="term" value="F:poly(A)-specific ribonuclease activity"/>
    <property type="evidence" value="ECO:0007669"/>
    <property type="project" value="UniProtKB-UniRule"/>
</dbReference>
<accession>A0A7J7J257</accession>
<dbReference type="GO" id="GO:0010606">
    <property type="term" value="P:positive regulation of cytoplasmic mRNA processing body assembly"/>
    <property type="evidence" value="ECO:0007669"/>
    <property type="project" value="UniProtKB-UniRule"/>
</dbReference>
<evidence type="ECO:0000256" key="1">
    <source>
        <dbReference type="ARBA" id="ARBA00001663"/>
    </source>
</evidence>
<dbReference type="InterPro" id="IPR038765">
    <property type="entry name" value="Papain-like_cys_pep_sf"/>
</dbReference>
<dbReference type="InterPro" id="IPR012337">
    <property type="entry name" value="RNaseH-like_sf"/>
</dbReference>
<dbReference type="Pfam" id="PF13423">
    <property type="entry name" value="UCH_1"/>
    <property type="match status" value="1"/>
</dbReference>
<evidence type="ECO:0000256" key="10">
    <source>
        <dbReference type="SAM" id="MobiDB-lite"/>
    </source>
</evidence>
<dbReference type="GO" id="GO:0003676">
    <property type="term" value="F:nucleic acid binding"/>
    <property type="evidence" value="ECO:0007669"/>
    <property type="project" value="InterPro"/>
</dbReference>
<dbReference type="InterPro" id="IPR036397">
    <property type="entry name" value="RNaseH_sf"/>
</dbReference>
<keyword evidence="2 9" id="KW-0963">Cytoplasm</keyword>
<dbReference type="GO" id="GO:0005634">
    <property type="term" value="C:nucleus"/>
    <property type="evidence" value="ECO:0007669"/>
    <property type="project" value="UniProtKB-SubCell"/>
</dbReference>
<dbReference type="EMBL" id="VXIV02003191">
    <property type="protein sequence ID" value="KAF6020155.1"/>
    <property type="molecule type" value="Genomic_DNA"/>
</dbReference>
<dbReference type="InterPro" id="IPR048841">
    <property type="entry name" value="PAN2_N"/>
</dbReference>
<comment type="activity regulation">
    <text evidence="9">Positively regulated by the regulatory subunit PAN3.</text>
</comment>
<comment type="caution">
    <text evidence="12">The sequence shown here is derived from an EMBL/GenBank/DDBJ whole genome shotgun (WGS) entry which is preliminary data.</text>
</comment>
<dbReference type="FunFam" id="3.30.420.10:FF:000011">
    <property type="entry name" value="PAN2-PAN3 deadenylation complex catalytic subunit PAN2"/>
    <property type="match status" value="1"/>
</dbReference>
<dbReference type="GO" id="GO:0000932">
    <property type="term" value="C:P-body"/>
    <property type="evidence" value="ECO:0007669"/>
    <property type="project" value="UniProtKB-SubCell"/>
</dbReference>
<keyword evidence="7 9" id="KW-0269">Exonuclease</keyword>
<comment type="cofactor">
    <cofactor evidence="9">
        <name>a divalent metal cation</name>
        <dbReference type="ChEBI" id="CHEBI:60240"/>
    </cofactor>
    <text evidence="9">Binds 2 metal cations per subunit in the catalytic exonuclease domain.</text>
</comment>
<dbReference type="InterPro" id="IPR050785">
    <property type="entry name" value="PAN2-PAN3_catalytic_subunit"/>
</dbReference>
<evidence type="ECO:0000256" key="6">
    <source>
        <dbReference type="ARBA" id="ARBA00022801"/>
    </source>
</evidence>
<evidence type="ECO:0000256" key="4">
    <source>
        <dbReference type="ARBA" id="ARBA00022722"/>
    </source>
</evidence>